<dbReference type="GO" id="GO:0016597">
    <property type="term" value="F:amino acid binding"/>
    <property type="evidence" value="ECO:0007669"/>
    <property type="project" value="UniProtKB-UniRule"/>
</dbReference>
<dbReference type="Gene3D" id="3.30.70.260">
    <property type="match status" value="1"/>
</dbReference>
<comment type="caution">
    <text evidence="4">The sequence shown here is derived from an EMBL/GenBank/DDBJ whole genome shotgun (WGS) entry which is preliminary data.</text>
</comment>
<evidence type="ECO:0000259" key="3">
    <source>
        <dbReference type="PROSITE" id="PS51671"/>
    </source>
</evidence>
<comment type="function">
    <text evidence="2">Binds amino acids.</text>
</comment>
<dbReference type="PANTHER" id="PTHR31096:SF6">
    <property type="entry name" value="ACT DOMAIN-CONTAINING PROTEIN ACR8"/>
    <property type="match status" value="1"/>
</dbReference>
<gene>
    <name evidence="4" type="ORF">B296_00056822</name>
</gene>
<dbReference type="AlphaFoldDB" id="A0A426XTV2"/>
<dbReference type="PANTHER" id="PTHR31096">
    <property type="entry name" value="ACT DOMAIN-CONTAINING PROTEIN ACR4-RELATED"/>
    <property type="match status" value="1"/>
</dbReference>
<evidence type="ECO:0000313" key="4">
    <source>
        <dbReference type="EMBL" id="RRT42876.1"/>
    </source>
</evidence>
<sequence length="193" mass="21343">MLLLEQGMRLEMSMPDRRGLLAEVTRTFRENGLSVTRAEITTKAGEAKNEFCVTDTSGQLPDRRAINAVIERIGKDHLKLNEQRGPRPCQGRSLPEAAGVVGVFSLGNLVMRNLYYLGLIRSSLSIGVKVWNKQVTREVSRWKASFSAGYRGPIWVVIAVRHIVLIGRVYEKTRVVGEAGCCGGTIGASCLRR</sequence>
<dbReference type="PROSITE" id="PS51671">
    <property type="entry name" value="ACT"/>
    <property type="match status" value="1"/>
</dbReference>
<dbReference type="InterPro" id="IPR002912">
    <property type="entry name" value="ACT_dom"/>
</dbReference>
<keyword evidence="1 2" id="KW-0677">Repeat</keyword>
<dbReference type="SUPFAM" id="SSF55021">
    <property type="entry name" value="ACT-like"/>
    <property type="match status" value="1"/>
</dbReference>
<reference evidence="4 5" key="1">
    <citation type="journal article" date="2014" name="Agronomy (Basel)">
        <title>A Draft Genome Sequence for Ensete ventricosum, the Drought-Tolerant Tree Against Hunger.</title>
        <authorList>
            <person name="Harrison J."/>
            <person name="Moore K.A."/>
            <person name="Paszkiewicz K."/>
            <person name="Jones T."/>
            <person name="Grant M."/>
            <person name="Ambacheew D."/>
            <person name="Muzemil S."/>
            <person name="Studholme D.J."/>
        </authorList>
    </citation>
    <scope>NUCLEOTIDE SEQUENCE [LARGE SCALE GENOMIC DNA]</scope>
</reference>
<evidence type="ECO:0000313" key="5">
    <source>
        <dbReference type="Proteomes" id="UP000287651"/>
    </source>
</evidence>
<organism evidence="4 5">
    <name type="scientific">Ensete ventricosum</name>
    <name type="common">Abyssinian banana</name>
    <name type="synonym">Musa ensete</name>
    <dbReference type="NCBI Taxonomy" id="4639"/>
    <lineage>
        <taxon>Eukaryota</taxon>
        <taxon>Viridiplantae</taxon>
        <taxon>Streptophyta</taxon>
        <taxon>Embryophyta</taxon>
        <taxon>Tracheophyta</taxon>
        <taxon>Spermatophyta</taxon>
        <taxon>Magnoliopsida</taxon>
        <taxon>Liliopsida</taxon>
        <taxon>Zingiberales</taxon>
        <taxon>Musaceae</taxon>
        <taxon>Ensete</taxon>
    </lineage>
</organism>
<dbReference type="Pfam" id="PF01842">
    <property type="entry name" value="ACT"/>
    <property type="match status" value="1"/>
</dbReference>
<protein>
    <recommendedName>
        <fullName evidence="2">ACT domain-containing protein ACR</fullName>
    </recommendedName>
    <alternativeName>
        <fullName evidence="2">Protein ACT DOMAIN REPEATS</fullName>
    </alternativeName>
</protein>
<dbReference type="InterPro" id="IPR040217">
    <property type="entry name" value="ACR1-12"/>
</dbReference>
<feature type="domain" description="ACT" evidence="3">
    <location>
        <begin position="9"/>
        <end position="86"/>
    </location>
</feature>
<dbReference type="EMBL" id="AMZH03017528">
    <property type="protein sequence ID" value="RRT42876.1"/>
    <property type="molecule type" value="Genomic_DNA"/>
</dbReference>
<name>A0A426XTV2_ENSVE</name>
<evidence type="ECO:0000256" key="1">
    <source>
        <dbReference type="ARBA" id="ARBA00022737"/>
    </source>
</evidence>
<dbReference type="InterPro" id="IPR045865">
    <property type="entry name" value="ACT-like_dom_sf"/>
</dbReference>
<accession>A0A426XTV2</accession>
<evidence type="ECO:0000256" key="2">
    <source>
        <dbReference type="RuleBase" id="RU369043"/>
    </source>
</evidence>
<dbReference type="Proteomes" id="UP000287651">
    <property type="component" value="Unassembled WGS sequence"/>
</dbReference>
<proteinExistence type="predicted"/>